<proteinExistence type="predicted"/>
<gene>
    <name evidence="1" type="ORF">SNEC2469_LOCUS25379</name>
</gene>
<keyword evidence="2" id="KW-1185">Reference proteome</keyword>
<organism evidence="1 2">
    <name type="scientific">Symbiodinium necroappetens</name>
    <dbReference type="NCBI Taxonomy" id="1628268"/>
    <lineage>
        <taxon>Eukaryota</taxon>
        <taxon>Sar</taxon>
        <taxon>Alveolata</taxon>
        <taxon>Dinophyceae</taxon>
        <taxon>Suessiales</taxon>
        <taxon>Symbiodiniaceae</taxon>
        <taxon>Symbiodinium</taxon>
    </lineage>
</organism>
<feature type="non-terminal residue" evidence="1">
    <location>
        <position position="1"/>
    </location>
</feature>
<name>A0A812ZVV1_9DINO</name>
<evidence type="ECO:0000313" key="1">
    <source>
        <dbReference type="EMBL" id="CAE7839395.1"/>
    </source>
</evidence>
<feature type="non-terminal residue" evidence="1">
    <location>
        <position position="91"/>
    </location>
</feature>
<comment type="caution">
    <text evidence="1">The sequence shown here is derived from an EMBL/GenBank/DDBJ whole genome shotgun (WGS) entry which is preliminary data.</text>
</comment>
<sequence>QRYQLDPVATVAFLSTALFDAYDKKILDLATQAPADPSLRTVSTSELVSADRKLWKEISSLHSAGWNLDDALHEMTTVRSDVGNHLQLRAR</sequence>
<reference evidence="1" key="1">
    <citation type="submission" date="2021-02" db="EMBL/GenBank/DDBJ databases">
        <authorList>
            <person name="Dougan E. K."/>
            <person name="Rhodes N."/>
            <person name="Thang M."/>
            <person name="Chan C."/>
        </authorList>
    </citation>
    <scope>NUCLEOTIDE SEQUENCE</scope>
</reference>
<dbReference type="EMBL" id="CAJNJA010049979">
    <property type="protein sequence ID" value="CAE7839395.1"/>
    <property type="molecule type" value="Genomic_DNA"/>
</dbReference>
<dbReference type="OrthoDB" id="10553811at2759"/>
<dbReference type="Proteomes" id="UP000601435">
    <property type="component" value="Unassembled WGS sequence"/>
</dbReference>
<accession>A0A812ZVV1</accession>
<protein>
    <submittedName>
        <fullName evidence="1">Uncharacterized protein</fullName>
    </submittedName>
</protein>
<dbReference type="AlphaFoldDB" id="A0A812ZVV1"/>
<evidence type="ECO:0000313" key="2">
    <source>
        <dbReference type="Proteomes" id="UP000601435"/>
    </source>
</evidence>